<evidence type="ECO:0000256" key="1">
    <source>
        <dbReference type="SAM" id="Phobius"/>
    </source>
</evidence>
<evidence type="ECO:0000313" key="3">
    <source>
        <dbReference type="Proteomes" id="UP000033945"/>
    </source>
</evidence>
<dbReference type="InterPro" id="IPR014717">
    <property type="entry name" value="Transl_elong_EF1B/ribsomal_bS6"/>
</dbReference>
<reference evidence="2 3" key="1">
    <citation type="journal article" date="2015" name="Nature">
        <title>rRNA introns, odd ribosomes, and small enigmatic genomes across a large radiation of phyla.</title>
        <authorList>
            <person name="Brown C.T."/>
            <person name="Hug L.A."/>
            <person name="Thomas B.C."/>
            <person name="Sharon I."/>
            <person name="Castelle C.J."/>
            <person name="Singh A."/>
            <person name="Wilkins M.J."/>
            <person name="Williams K.H."/>
            <person name="Banfield J.F."/>
        </authorList>
    </citation>
    <scope>NUCLEOTIDE SEQUENCE [LARGE SCALE GENOMIC DNA]</scope>
</reference>
<sequence length="190" mass="20581">MRNTAVKQKIEYKIHIAKKIALMAARSGGLAILSVALLIFIGKQIGSTAEKITSARADLAAFTKKYELFDQIKKEHADLSGKIPRLESILPSIDNLSAAVDYLNALGAKTNNILSINFGQGMKINELGLGEITLTLRVAGTPQSVNEFLAAAENAPYFVKINNITLSFEDNMRQAELSAAGIVYLKQDAD</sequence>
<comment type="caution">
    <text evidence="2">The sequence shown here is derived from an EMBL/GenBank/DDBJ whole genome shotgun (WGS) entry which is preliminary data.</text>
</comment>
<dbReference type="Proteomes" id="UP000033945">
    <property type="component" value="Unassembled WGS sequence"/>
</dbReference>
<keyword evidence="1" id="KW-1133">Transmembrane helix</keyword>
<evidence type="ECO:0000313" key="2">
    <source>
        <dbReference type="EMBL" id="KKT60877.1"/>
    </source>
</evidence>
<name>A0A0G1KX27_9BACT</name>
<protein>
    <submittedName>
        <fullName evidence="2">Uncharacterized protein</fullName>
    </submittedName>
</protein>
<dbReference type="EMBL" id="LCIT01000043">
    <property type="protein sequence ID" value="KKT60877.1"/>
    <property type="molecule type" value="Genomic_DNA"/>
</dbReference>
<keyword evidence="1" id="KW-0812">Transmembrane</keyword>
<feature type="transmembrane region" description="Helical" evidence="1">
    <location>
        <begin position="20"/>
        <end position="41"/>
    </location>
</feature>
<gene>
    <name evidence="2" type="ORF">UW55_C0043G0011</name>
</gene>
<accession>A0A0G1KX27</accession>
<dbReference type="Gene3D" id="3.30.70.60">
    <property type="match status" value="1"/>
</dbReference>
<organism evidence="2 3">
    <name type="scientific">Candidatus Giovannonibacteria bacterium GW2011_GWA2_44_26</name>
    <dbReference type="NCBI Taxonomy" id="1618648"/>
    <lineage>
        <taxon>Bacteria</taxon>
        <taxon>Candidatus Giovannoniibacteriota</taxon>
    </lineage>
</organism>
<proteinExistence type="predicted"/>
<dbReference type="AlphaFoldDB" id="A0A0G1KX27"/>
<keyword evidence="1" id="KW-0472">Membrane</keyword>